<gene>
    <name evidence="4" type="ORF">BDV95DRAFT_274003</name>
</gene>
<dbReference type="PROSITE" id="PS50157">
    <property type="entry name" value="ZINC_FINGER_C2H2_2"/>
    <property type="match status" value="1"/>
</dbReference>
<feature type="compositionally biased region" description="Pro residues" evidence="2">
    <location>
        <begin position="40"/>
        <end position="51"/>
    </location>
</feature>
<feature type="domain" description="C2H2-type" evidence="3">
    <location>
        <begin position="205"/>
        <end position="236"/>
    </location>
</feature>
<evidence type="ECO:0000256" key="2">
    <source>
        <dbReference type="SAM" id="MobiDB-lite"/>
    </source>
</evidence>
<evidence type="ECO:0000313" key="4">
    <source>
        <dbReference type="EMBL" id="KAF2875455.1"/>
    </source>
</evidence>
<feature type="region of interest" description="Disordered" evidence="2">
    <location>
        <begin position="1"/>
        <end position="69"/>
    </location>
</feature>
<comment type="caution">
    <text evidence="4">The sequence shown here is derived from an EMBL/GenBank/DDBJ whole genome shotgun (WGS) entry which is preliminary data.</text>
</comment>
<sequence>MNNTTPPNARSSKSASPSPPPAMSLEELDAYFRTINVSADPPPYHSQPPPYQRHHRGAQEPASWNGNGSGNVEFSCKSASAHNCESPRTPSTVVHSPHVWYTVNNSAQFEGQGASMFSGTNHMATGGPGSGYPSFGPHAAVPLHMLPESPYAFPSKPGRPSPTAQQPPPDRWPASTTATTTAAGTPQHEVIGVILSNGTPRTDIYRCNDADCSGATFGRLQDLKRHHRHYHQTPRPEYWCPVYGCSRSVVGRQGAFVRKDKLADHVYNMHT</sequence>
<dbReference type="Gene3D" id="3.30.160.60">
    <property type="entry name" value="Classic Zinc Finger"/>
    <property type="match status" value="1"/>
</dbReference>
<keyword evidence="1" id="KW-0479">Metal-binding</keyword>
<dbReference type="EMBL" id="JAADJZ010000004">
    <property type="protein sequence ID" value="KAF2875455.1"/>
    <property type="molecule type" value="Genomic_DNA"/>
</dbReference>
<name>A0A7C8MFN1_9PLEO</name>
<evidence type="ECO:0000259" key="3">
    <source>
        <dbReference type="PROSITE" id="PS50157"/>
    </source>
</evidence>
<dbReference type="AlphaFoldDB" id="A0A7C8MFN1"/>
<feature type="compositionally biased region" description="Low complexity" evidence="2">
    <location>
        <begin position="1"/>
        <end position="16"/>
    </location>
</feature>
<keyword evidence="1" id="KW-0863">Zinc-finger</keyword>
<dbReference type="GO" id="GO:0008270">
    <property type="term" value="F:zinc ion binding"/>
    <property type="evidence" value="ECO:0007669"/>
    <property type="project" value="UniProtKB-KW"/>
</dbReference>
<keyword evidence="5" id="KW-1185">Reference proteome</keyword>
<feature type="compositionally biased region" description="Low complexity" evidence="2">
    <location>
        <begin position="174"/>
        <end position="183"/>
    </location>
</feature>
<dbReference type="OrthoDB" id="2687452at2759"/>
<feature type="region of interest" description="Disordered" evidence="2">
    <location>
        <begin position="147"/>
        <end position="183"/>
    </location>
</feature>
<feature type="compositionally biased region" description="Pro residues" evidence="2">
    <location>
        <begin position="157"/>
        <end position="171"/>
    </location>
</feature>
<organism evidence="4 5">
    <name type="scientific">Massariosphaeria phaeospora</name>
    <dbReference type="NCBI Taxonomy" id="100035"/>
    <lineage>
        <taxon>Eukaryota</taxon>
        <taxon>Fungi</taxon>
        <taxon>Dikarya</taxon>
        <taxon>Ascomycota</taxon>
        <taxon>Pezizomycotina</taxon>
        <taxon>Dothideomycetes</taxon>
        <taxon>Pleosporomycetidae</taxon>
        <taxon>Pleosporales</taxon>
        <taxon>Pleosporales incertae sedis</taxon>
        <taxon>Massariosphaeria</taxon>
    </lineage>
</organism>
<keyword evidence="1" id="KW-0862">Zinc</keyword>
<accession>A0A7C8MFN1</accession>
<evidence type="ECO:0000313" key="5">
    <source>
        <dbReference type="Proteomes" id="UP000481861"/>
    </source>
</evidence>
<evidence type="ECO:0000256" key="1">
    <source>
        <dbReference type="PROSITE-ProRule" id="PRU00042"/>
    </source>
</evidence>
<proteinExistence type="predicted"/>
<dbReference type="Proteomes" id="UP000481861">
    <property type="component" value="Unassembled WGS sequence"/>
</dbReference>
<dbReference type="InterPro" id="IPR013087">
    <property type="entry name" value="Znf_C2H2_type"/>
</dbReference>
<reference evidence="4 5" key="1">
    <citation type="submission" date="2020-01" db="EMBL/GenBank/DDBJ databases">
        <authorList>
            <consortium name="DOE Joint Genome Institute"/>
            <person name="Haridas S."/>
            <person name="Albert R."/>
            <person name="Binder M."/>
            <person name="Bloem J."/>
            <person name="Labutti K."/>
            <person name="Salamov A."/>
            <person name="Andreopoulos B."/>
            <person name="Baker S.E."/>
            <person name="Barry K."/>
            <person name="Bills G."/>
            <person name="Bluhm B.H."/>
            <person name="Cannon C."/>
            <person name="Castanera R."/>
            <person name="Culley D.E."/>
            <person name="Daum C."/>
            <person name="Ezra D."/>
            <person name="Gonzalez J.B."/>
            <person name="Henrissat B."/>
            <person name="Kuo A."/>
            <person name="Liang C."/>
            <person name="Lipzen A."/>
            <person name="Lutzoni F."/>
            <person name="Magnuson J."/>
            <person name="Mondo S."/>
            <person name="Nolan M."/>
            <person name="Ohm R."/>
            <person name="Pangilinan J."/>
            <person name="Park H.-J.H."/>
            <person name="Ramirez L."/>
            <person name="Alfaro M."/>
            <person name="Sun H."/>
            <person name="Tritt A."/>
            <person name="Yoshinaga Y."/>
            <person name="Zwiers L.-H.L."/>
            <person name="Turgeon B.G."/>
            <person name="Goodwin S.B."/>
            <person name="Spatafora J.W."/>
            <person name="Crous P.W."/>
            <person name="Grigoriev I.V."/>
        </authorList>
    </citation>
    <scope>NUCLEOTIDE SEQUENCE [LARGE SCALE GENOMIC DNA]</scope>
    <source>
        <strain evidence="4 5">CBS 611.86</strain>
    </source>
</reference>
<protein>
    <recommendedName>
        <fullName evidence="3">C2H2-type domain-containing protein</fullName>
    </recommendedName>
</protein>